<proteinExistence type="inferred from homology"/>
<organism evidence="7 8">
    <name type="scientific">Pseudonocardia autotrophica</name>
    <name type="common">Amycolata autotrophica</name>
    <name type="synonym">Nocardia autotrophica</name>
    <dbReference type="NCBI Taxonomy" id="2074"/>
    <lineage>
        <taxon>Bacteria</taxon>
        <taxon>Bacillati</taxon>
        <taxon>Actinomycetota</taxon>
        <taxon>Actinomycetes</taxon>
        <taxon>Pseudonocardiales</taxon>
        <taxon>Pseudonocardiaceae</taxon>
        <taxon>Pseudonocardia</taxon>
    </lineage>
</organism>
<accession>A0A1Y2N0H2</accession>
<evidence type="ECO:0000259" key="6">
    <source>
        <dbReference type="Pfam" id="PF09084"/>
    </source>
</evidence>
<feature type="compositionally biased region" description="Basic and acidic residues" evidence="4">
    <location>
        <begin position="317"/>
        <end position="327"/>
    </location>
</feature>
<comment type="similarity">
    <text evidence="2">Belongs to the bacterial solute-binding protein SsuA/TauA family.</text>
</comment>
<dbReference type="AlphaFoldDB" id="A0A1Y2N0H2"/>
<gene>
    <name evidence="7" type="ORF">BG845_02539</name>
</gene>
<feature type="signal peptide" evidence="5">
    <location>
        <begin position="1"/>
        <end position="26"/>
    </location>
</feature>
<dbReference type="STRING" id="2074.BG845_02539"/>
<feature type="chain" id="PRO_5012892420" description="SsuA/THI5-like domain-containing protein" evidence="5">
    <location>
        <begin position="27"/>
        <end position="361"/>
    </location>
</feature>
<dbReference type="Gene3D" id="3.40.190.10">
    <property type="entry name" value="Periplasmic binding protein-like II"/>
    <property type="match status" value="2"/>
</dbReference>
<evidence type="ECO:0000256" key="5">
    <source>
        <dbReference type="SAM" id="SignalP"/>
    </source>
</evidence>
<name>A0A1Y2N0H2_PSEAH</name>
<dbReference type="EMBL" id="MIGB01000011">
    <property type="protein sequence ID" value="OSY40781.1"/>
    <property type="molecule type" value="Genomic_DNA"/>
</dbReference>
<evidence type="ECO:0000313" key="8">
    <source>
        <dbReference type="Proteomes" id="UP000194360"/>
    </source>
</evidence>
<dbReference type="PANTHER" id="PTHR30024:SF47">
    <property type="entry name" value="TAURINE-BINDING PERIPLASMIC PROTEIN"/>
    <property type="match status" value="1"/>
</dbReference>
<evidence type="ECO:0000313" key="7">
    <source>
        <dbReference type="EMBL" id="OSY40781.1"/>
    </source>
</evidence>
<comment type="caution">
    <text evidence="7">The sequence shown here is derived from an EMBL/GenBank/DDBJ whole genome shotgun (WGS) entry which is preliminary data.</text>
</comment>
<dbReference type="Proteomes" id="UP000194360">
    <property type="component" value="Unassembled WGS sequence"/>
</dbReference>
<evidence type="ECO:0000256" key="4">
    <source>
        <dbReference type="SAM" id="MobiDB-lite"/>
    </source>
</evidence>
<dbReference type="Pfam" id="PF09084">
    <property type="entry name" value="NMT1"/>
    <property type="match status" value="1"/>
</dbReference>
<keyword evidence="8" id="KW-1185">Reference proteome</keyword>
<dbReference type="SUPFAM" id="SSF53850">
    <property type="entry name" value="Periplasmic binding protein-like II"/>
    <property type="match status" value="1"/>
</dbReference>
<feature type="domain" description="SsuA/THI5-like" evidence="6">
    <location>
        <begin position="83"/>
        <end position="271"/>
    </location>
</feature>
<dbReference type="InterPro" id="IPR015168">
    <property type="entry name" value="SsuA/THI5"/>
</dbReference>
<dbReference type="PANTHER" id="PTHR30024">
    <property type="entry name" value="ALIPHATIC SULFONATES-BINDING PROTEIN-RELATED"/>
    <property type="match status" value="1"/>
</dbReference>
<reference evidence="7 8" key="1">
    <citation type="submission" date="2016-09" db="EMBL/GenBank/DDBJ databases">
        <title>Pseudonocardia autotrophica DSM535, a candidate organism with high potential of specific P450 cytochromes.</title>
        <authorList>
            <person name="Grumaz C."/>
            <person name="Vainshtein Y."/>
            <person name="Kirstahler P."/>
            <person name="Sohn K."/>
        </authorList>
    </citation>
    <scope>NUCLEOTIDE SEQUENCE [LARGE SCALE GENOMIC DNA]</scope>
    <source>
        <strain evidence="7 8">DSM 535</strain>
    </source>
</reference>
<dbReference type="GO" id="GO:0042918">
    <property type="term" value="P:alkanesulfonate transmembrane transport"/>
    <property type="evidence" value="ECO:0007669"/>
    <property type="project" value="TreeGrafter"/>
</dbReference>
<keyword evidence="3 5" id="KW-0732">Signal</keyword>
<evidence type="ECO:0000256" key="1">
    <source>
        <dbReference type="ARBA" id="ARBA00004418"/>
    </source>
</evidence>
<evidence type="ECO:0000256" key="3">
    <source>
        <dbReference type="ARBA" id="ARBA00022729"/>
    </source>
</evidence>
<comment type="subcellular location">
    <subcellularLocation>
        <location evidence="1">Periplasm</location>
    </subcellularLocation>
</comment>
<dbReference type="GO" id="GO:0042597">
    <property type="term" value="C:periplasmic space"/>
    <property type="evidence" value="ECO:0007669"/>
    <property type="project" value="UniProtKB-SubCell"/>
</dbReference>
<dbReference type="PROSITE" id="PS51257">
    <property type="entry name" value="PROKAR_LIPOPROTEIN"/>
    <property type="match status" value="1"/>
</dbReference>
<protein>
    <recommendedName>
        <fullName evidence="6">SsuA/THI5-like domain-containing protein</fullName>
    </recommendedName>
</protein>
<sequence length="361" mass="37477">MVNQKSRFSRLAVCSVALAMAVGCGAAAPADTGDGPAAPDRVTVSVVGNYITAYAPFWAGAPELAAIEERYATEIAYSSFGRGGDALTAVVGGGADVCICNFAQGLRGAVQDQPISYVSNFFIGPGTALIGAAAHEADRGTDLRAYDGGTFGYTQEGGASHLTLVATVEDRGMNWADQNGIAVGSITALVPALQSGRVDAAVMDVASAATSIRDGHGYLIHNSNDLPSSEAATGRILGNGLVMGREFRETYPELAQDLVDATIAGLDRVRAETDASVVHGLMPPEFQEAHPDPEAFAAEWELMQPAFLPTDGSTEPDALRDTTRDEFSAEDIAGPGAQSYIDNSLVDAAYSRLGIPRPSSS</sequence>
<evidence type="ECO:0000256" key="2">
    <source>
        <dbReference type="ARBA" id="ARBA00010742"/>
    </source>
</evidence>
<feature type="region of interest" description="Disordered" evidence="4">
    <location>
        <begin position="309"/>
        <end position="338"/>
    </location>
</feature>